<evidence type="ECO:0000313" key="1">
    <source>
        <dbReference type="EMBL" id="AKZ64182.1"/>
    </source>
</evidence>
<dbReference type="PROSITE" id="PS51318">
    <property type="entry name" value="TAT"/>
    <property type="match status" value="1"/>
</dbReference>
<accession>A0ABM5V3J6</accession>
<dbReference type="InterPro" id="IPR027056">
    <property type="entry name" value="Gluconate_2DH_su3"/>
</dbReference>
<gene>
    <name evidence="1" type="ORF">F506_17265</name>
</gene>
<dbReference type="InterPro" id="IPR006311">
    <property type="entry name" value="TAT_signal"/>
</dbReference>
<protein>
    <recommendedName>
        <fullName evidence="3">Gluconate 2-dehydrogenase gamma chain</fullName>
    </recommendedName>
</protein>
<dbReference type="Proteomes" id="UP000063429">
    <property type="component" value="Chromosome"/>
</dbReference>
<reference evidence="2" key="1">
    <citation type="journal article" date="2015" name="Genome Announc.">
        <title>Complete Genome Sequence of Herbaspirillum hiltneri N3 (DSM 17495), Isolated from Surface-Sterilized Wheat Roots.</title>
        <authorList>
            <person name="Guizelini D."/>
            <person name="Saizaki P.M."/>
            <person name="Coimbra N.A."/>
            <person name="Weiss V.A."/>
            <person name="Faoro H."/>
            <person name="Sfeir M.Z."/>
            <person name="Baura V.A."/>
            <person name="Monteiro R.A."/>
            <person name="Chubatsu L.S."/>
            <person name="Souza E.M."/>
            <person name="Cruz L.M."/>
            <person name="Pedrosa F.O."/>
            <person name="Raittz R.T."/>
            <person name="Marchaukoski J.N."/>
            <person name="Steffens M.B."/>
        </authorList>
    </citation>
    <scope>NUCLEOTIDE SEQUENCE [LARGE SCALE GENOMIC DNA]</scope>
    <source>
        <strain evidence="2">N3</strain>
    </source>
</reference>
<sequence length="254" mass="26903">MSNDTTQPPPRRHFLRQVITVAGSASLSSPLAVGSGAAAAVAVTGAHAAQDPATPVSAPGLIGYECFSADEAAFTETMVNVMCPADQFTPNGVDCGLAIFMDRQLGGAYGKGAGRYMHGPWTQGKPQLGLQLPLTPEQFFKAGVEAANRQAQGKFGKTFDQLQPAEADAFLAAIADGKVIDEAVPLAAWFNELVYPLFTQACYADPLYGGNNNKVFWKMLGYPGLPATHTLDMVNYRGKPFPGAKDPKSILDFS</sequence>
<name>A0ABM5V3J6_9BURK</name>
<dbReference type="RefSeq" id="WP_053199450.1">
    <property type="nucleotide sequence ID" value="NZ_CP011409.1"/>
</dbReference>
<organism evidence="1 2">
    <name type="scientific">Herbaspirillum hiltneri N3</name>
    <dbReference type="NCBI Taxonomy" id="1262470"/>
    <lineage>
        <taxon>Bacteria</taxon>
        <taxon>Pseudomonadati</taxon>
        <taxon>Pseudomonadota</taxon>
        <taxon>Betaproteobacteria</taxon>
        <taxon>Burkholderiales</taxon>
        <taxon>Oxalobacteraceae</taxon>
        <taxon>Herbaspirillum</taxon>
    </lineage>
</organism>
<evidence type="ECO:0000313" key="2">
    <source>
        <dbReference type="Proteomes" id="UP000063429"/>
    </source>
</evidence>
<keyword evidence="2" id="KW-1185">Reference proteome</keyword>
<dbReference type="EMBL" id="CP011409">
    <property type="protein sequence ID" value="AKZ64182.1"/>
    <property type="molecule type" value="Genomic_DNA"/>
</dbReference>
<proteinExistence type="predicted"/>
<evidence type="ECO:0008006" key="3">
    <source>
        <dbReference type="Google" id="ProtNLM"/>
    </source>
</evidence>
<dbReference type="Pfam" id="PF13618">
    <property type="entry name" value="Gluconate_2-dh3"/>
    <property type="match status" value="1"/>
</dbReference>